<evidence type="ECO:0000256" key="2">
    <source>
        <dbReference type="ARBA" id="ARBA00022475"/>
    </source>
</evidence>
<feature type="transmembrane region" description="Helical" evidence="8">
    <location>
        <begin position="359"/>
        <end position="382"/>
    </location>
</feature>
<feature type="transmembrane region" description="Helical" evidence="8">
    <location>
        <begin position="689"/>
        <end position="709"/>
    </location>
</feature>
<feature type="transmembrane region" description="Helical" evidence="8">
    <location>
        <begin position="300"/>
        <end position="319"/>
    </location>
</feature>
<keyword evidence="4 8" id="KW-1133">Transmembrane helix</keyword>
<feature type="transmembrane region" description="Helical" evidence="8">
    <location>
        <begin position="721"/>
        <end position="737"/>
    </location>
</feature>
<dbReference type="InterPro" id="IPR052192">
    <property type="entry name" value="Insect_Ionotropic_Sensory_Rcpt"/>
</dbReference>
<dbReference type="PANTHER" id="PTHR42643:SF35">
    <property type="entry name" value="IONOTROPIC RECEPTOR 68A, ISOFORM A"/>
    <property type="match status" value="1"/>
</dbReference>
<comment type="subcellular location">
    <subcellularLocation>
        <location evidence="1">Cell membrane</location>
        <topology evidence="1">Multi-pass membrane protein</topology>
    </subcellularLocation>
</comment>
<dbReference type="EMBL" id="JABDTM020026962">
    <property type="protein sequence ID" value="KAH0811219.1"/>
    <property type="molecule type" value="Genomic_DNA"/>
</dbReference>
<dbReference type="Proteomes" id="UP000719412">
    <property type="component" value="Unassembled WGS sequence"/>
</dbReference>
<evidence type="ECO:0000256" key="7">
    <source>
        <dbReference type="ARBA" id="ARBA00023180"/>
    </source>
</evidence>
<evidence type="ECO:0000256" key="8">
    <source>
        <dbReference type="SAM" id="Phobius"/>
    </source>
</evidence>
<feature type="transmembrane region" description="Helical" evidence="8">
    <location>
        <begin position="1615"/>
        <end position="1640"/>
    </location>
</feature>
<evidence type="ECO:0000313" key="10">
    <source>
        <dbReference type="Proteomes" id="UP000719412"/>
    </source>
</evidence>
<evidence type="ECO:0000313" key="9">
    <source>
        <dbReference type="EMBL" id="KAH0811219.1"/>
    </source>
</evidence>
<keyword evidence="7" id="KW-0325">Glycoprotein</keyword>
<reference evidence="9" key="2">
    <citation type="submission" date="2021-08" db="EMBL/GenBank/DDBJ databases">
        <authorList>
            <person name="Eriksson T."/>
        </authorList>
    </citation>
    <scope>NUCLEOTIDE SEQUENCE</scope>
    <source>
        <strain evidence="9">Stoneville</strain>
        <tissue evidence="9">Whole head</tissue>
    </source>
</reference>
<evidence type="ECO:0000256" key="1">
    <source>
        <dbReference type="ARBA" id="ARBA00004651"/>
    </source>
</evidence>
<dbReference type="SUPFAM" id="SSF53850">
    <property type="entry name" value="Periplasmic binding protein-like II"/>
    <property type="match status" value="4"/>
</dbReference>
<name>A0A8J6HAR1_TENMO</name>
<comment type="caution">
    <text evidence="9">The sequence shown here is derived from an EMBL/GenBank/DDBJ whole genome shotgun (WGS) entry which is preliminary data.</text>
</comment>
<evidence type="ECO:0000256" key="5">
    <source>
        <dbReference type="ARBA" id="ARBA00023136"/>
    </source>
</evidence>
<feature type="transmembrane region" description="Helical" evidence="8">
    <location>
        <begin position="1652"/>
        <end position="1668"/>
    </location>
</feature>
<keyword evidence="2" id="KW-1003">Cell membrane</keyword>
<keyword evidence="3 8" id="KW-0812">Transmembrane</keyword>
<proteinExistence type="predicted"/>
<feature type="transmembrane region" description="Helical" evidence="8">
    <location>
        <begin position="533"/>
        <end position="556"/>
    </location>
</feature>
<accession>A0A8J6HAR1</accession>
<protein>
    <submittedName>
        <fullName evidence="9">Uncharacterized protein</fullName>
    </submittedName>
</protein>
<keyword evidence="6" id="KW-0675">Receptor</keyword>
<dbReference type="PANTHER" id="PTHR42643">
    <property type="entry name" value="IONOTROPIC RECEPTOR 20A-RELATED"/>
    <property type="match status" value="1"/>
</dbReference>
<reference evidence="9" key="1">
    <citation type="journal article" date="2020" name="J Insects Food Feed">
        <title>The yellow mealworm (Tenebrio molitor) genome: a resource for the emerging insects as food and feed industry.</title>
        <authorList>
            <person name="Eriksson T."/>
            <person name="Andere A."/>
            <person name="Kelstrup H."/>
            <person name="Emery V."/>
            <person name="Picard C."/>
        </authorList>
    </citation>
    <scope>NUCLEOTIDE SEQUENCE</scope>
    <source>
        <strain evidence="9">Stoneville</strain>
        <tissue evidence="9">Whole head</tissue>
    </source>
</reference>
<feature type="transmembrane region" description="Helical" evidence="8">
    <location>
        <begin position="1272"/>
        <end position="1293"/>
    </location>
</feature>
<evidence type="ECO:0000256" key="4">
    <source>
        <dbReference type="ARBA" id="ARBA00022989"/>
    </source>
</evidence>
<gene>
    <name evidence="9" type="ORF">GEV33_011568</name>
</gene>
<feature type="transmembrane region" description="Helical" evidence="8">
    <location>
        <begin position="1219"/>
        <end position="1237"/>
    </location>
</feature>
<dbReference type="Gene3D" id="3.40.190.10">
    <property type="entry name" value="Periplasmic binding protein-like II"/>
    <property type="match status" value="1"/>
</dbReference>
<keyword evidence="10" id="KW-1185">Reference proteome</keyword>
<sequence length="1889" mass="218315">MKNVLIVFWMTSLDFGETQLSPEPESFLVEQLEKYFSNHQHHLEHMSCSYINVCQQLTRDVAKWFIQKNRCPSVIAEGYFNTTGDISKSAETYIFMEKADDAGDVIAQLQTYQFWSARNQNYFIICTRVENTKFLTQLFELIWTRQILNFVVVFVFTSVEIFSYNPFTREVINLTMSGNLFPDKLRNFNGFRLSVSLWADWPLTTKQNDQWVGKDFDTLTVVMSMLNATFEIVEPPKRKAFVGMLDDIHSGRSEFSFNTFFPISIGSYDIEYSYPHEMNELVVLIPTDDNSIKDTSILSIFHPSVWFLFVVVIVTNALTSKSVNKIDSFNKLILYYFGSLLGVPWPRSTSKFLSIKLKLLIFLLCSIIFRTAFQCFLTGSFLGSHSFQEITTISELSKSSIMIRGSQSVVDLIPEEFGLSEKFIFTNRYKRQRLLQKLDRTAAILTSRGVAEELLITWKTVRKQLPFYMMEEALLPGIGTHVFHKNSPYLGKIEECLQRDREFALSLQKYKQTSGSCFDRNRVVLLSIGHVKFVFILLGLGLGAGCVVFFAELILIRKEVMNLTISVNLFPDKLRNLNGFRLKVSLWADWPLTTKQNDQWVGKDFNVLTVVMSMLNATFEVVEPPNRAGLLGVIEDISSGRSDFSFNTCFLFIFESYDIEYSYPHQMNQLVVLIPTDDNFIKDTSILSIFHPSVWFLFVVVIVANALTSKSVNKIDSFNKLILYYFGSLLGIPWPRLTSKYFSIKLKLLIFLLCSIIFRTAFQCFLTGSFLGSHFFQEITTISELSKSDIMIRGSQPLVDLIPEEFGLSGKFIFMRRYERNRLLQKLDRTAAFLIDRDAAKELLTMWKTGGQILPFYVMEEALLPGIDTYFFHKNSPYMEKMEECLQRDREFALSLPKHKQTPRSESDRNRVVLLSLEHLKFVFILLGSGQTLLTPPPDPAPEALLKKYIQRYQLPARHSSCNYVNVNLPETRDVSNSFIRHNLCPSLVAADFFNATGYVSKAQATFIFVDRVAKIAGTIDQLRGYQFWNPRCENHFIICDPIGTDLVPQVMEDIWKKHVLNFVVVLVSRGLQVFSYNPFRNGEVLNVSDHRYLFPDKLSNLYGYQLRVSLFNDFPLTVKEDGRWRGGDYVRLRMVASMMNASFRIIEPPEQTYYTGAYQDAMSDVTDFCFISHFYMSYLYQDADYTYPHEQNEIAVVIPRGESSEFDTYTMLSIFDPVTWDLLLTSMIVVSLVTFLSNKRQSLSAIFLQSFNSFLGNPIHDFNSKPTSVKIQLLAFILGCIICGTAFQSFLVSSFVNPKSYQHITTISELRNSKLNIYTSIFLAKMIPPEHGLCGRVFVITAAERVKRLYSLDTRTAYVIIGTFARKFVETLESKYDLPPFYIMKEPLVPSANTYIFQRHSPYLDKISNCLQRLIQHGLLNSREYRRTVGRNSTQSDDKIVLGLQHLSSVFYILLGDVLENIWKHTILNFVVIFVQNTLQVFSYDPFKKEMINMTSTPHHFPDKLKNLNGYQLRVSFFNDFPLTQKTNGEWTGRDYTLLKTVTSMVNATFTIVEPPPGTNYNGAYEDMQSDKADFCFISHFYKEKIDKELECSYPHEKNGISLLMPVIHRKKTLFLVFQPFTWLLLVTGKIIISLTILLTDKNQQKSLSESVLYVFSCFLGYAFPRFHTKRFIIKFQIITFVVGSIILRTAFQCFLISYFIKSSPAQQINTITQLQNSDVKIYMSQLLAPFIPEYYDLHKRFIYVTREERMVMLHDKLNTSGAYGMIWTHTNEYVKILNKGQRNILFYGMKEVLVPQYNSYIFKKHSPFLGKFSECLLRERQYMLAKSSDFGTRFKKSSLEEDEEVVLKLQHLQHIFLVLVFGLAASLLMFVVELIFSTCCVRIHVVF</sequence>
<dbReference type="GO" id="GO:0005886">
    <property type="term" value="C:plasma membrane"/>
    <property type="evidence" value="ECO:0007669"/>
    <property type="project" value="UniProtKB-SubCell"/>
</dbReference>
<keyword evidence="5 8" id="KW-0472">Membrane</keyword>
<evidence type="ECO:0000256" key="3">
    <source>
        <dbReference type="ARBA" id="ARBA00022692"/>
    </source>
</evidence>
<evidence type="ECO:0000256" key="6">
    <source>
        <dbReference type="ARBA" id="ARBA00023170"/>
    </source>
</evidence>
<feature type="transmembrane region" description="Helical" evidence="8">
    <location>
        <begin position="1680"/>
        <end position="1702"/>
    </location>
</feature>
<organism evidence="9 10">
    <name type="scientific">Tenebrio molitor</name>
    <name type="common">Yellow mealworm beetle</name>
    <dbReference type="NCBI Taxonomy" id="7067"/>
    <lineage>
        <taxon>Eukaryota</taxon>
        <taxon>Metazoa</taxon>
        <taxon>Ecdysozoa</taxon>
        <taxon>Arthropoda</taxon>
        <taxon>Hexapoda</taxon>
        <taxon>Insecta</taxon>
        <taxon>Pterygota</taxon>
        <taxon>Neoptera</taxon>
        <taxon>Endopterygota</taxon>
        <taxon>Coleoptera</taxon>
        <taxon>Polyphaga</taxon>
        <taxon>Cucujiformia</taxon>
        <taxon>Tenebrionidae</taxon>
        <taxon>Tenebrio</taxon>
    </lineage>
</organism>
<feature type="transmembrane region" description="Helical" evidence="8">
    <location>
        <begin position="1857"/>
        <end position="1878"/>
    </location>
</feature>
<feature type="transmembrane region" description="Helical" evidence="8">
    <location>
        <begin position="749"/>
        <end position="771"/>
    </location>
</feature>